<evidence type="ECO:0000259" key="5">
    <source>
        <dbReference type="PROSITE" id="PS51352"/>
    </source>
</evidence>
<feature type="domain" description="Thioredoxin" evidence="5">
    <location>
        <begin position="106"/>
        <end position="278"/>
    </location>
</feature>
<dbReference type="InterPro" id="IPR013766">
    <property type="entry name" value="Thioredoxin_domain"/>
</dbReference>
<feature type="region of interest" description="Disordered" evidence="3">
    <location>
        <begin position="68"/>
        <end position="94"/>
    </location>
</feature>
<evidence type="ECO:0000256" key="2">
    <source>
        <dbReference type="ARBA" id="ARBA00022729"/>
    </source>
</evidence>
<evidence type="ECO:0000256" key="3">
    <source>
        <dbReference type="SAM" id="MobiDB-lite"/>
    </source>
</evidence>
<dbReference type="PANTHER" id="PTHR45672:SF3">
    <property type="entry name" value="THIOREDOXIN DOMAIN-CONTAINING PROTEIN 5"/>
    <property type="match status" value="1"/>
</dbReference>
<feature type="region of interest" description="Disordered" evidence="3">
    <location>
        <begin position="106"/>
        <end position="127"/>
    </location>
</feature>
<dbReference type="SUPFAM" id="SSF52833">
    <property type="entry name" value="Thioredoxin-like"/>
    <property type="match status" value="1"/>
</dbReference>
<keyword evidence="2" id="KW-0732">Signal</keyword>
<organism evidence="6">
    <name type="scientific">viral metagenome</name>
    <dbReference type="NCBI Taxonomy" id="1070528"/>
    <lineage>
        <taxon>unclassified sequences</taxon>
        <taxon>metagenomes</taxon>
        <taxon>organismal metagenomes</taxon>
    </lineage>
</organism>
<evidence type="ECO:0000256" key="4">
    <source>
        <dbReference type="SAM" id="Phobius"/>
    </source>
</evidence>
<dbReference type="PROSITE" id="PS51352">
    <property type="entry name" value="THIOREDOXIN_2"/>
    <property type="match status" value="1"/>
</dbReference>
<keyword evidence="4" id="KW-0472">Membrane</keyword>
<dbReference type="Pfam" id="PF00085">
    <property type="entry name" value="Thioredoxin"/>
    <property type="match status" value="1"/>
</dbReference>
<evidence type="ECO:0000313" key="6">
    <source>
        <dbReference type="EMBL" id="QHT36801.1"/>
    </source>
</evidence>
<dbReference type="GO" id="GO:0003756">
    <property type="term" value="F:protein disulfide isomerase activity"/>
    <property type="evidence" value="ECO:0007669"/>
    <property type="project" value="TreeGrafter"/>
</dbReference>
<dbReference type="InterPro" id="IPR017937">
    <property type="entry name" value="Thioredoxin_CS"/>
</dbReference>
<protein>
    <recommendedName>
        <fullName evidence="5">Thioredoxin domain-containing protein</fullName>
    </recommendedName>
</protein>
<sequence length="280" mass="30777">MGIKVVDDVVRWIKKQCKNDETCVFVVLVLLGILLCMVFNRDGFMNLEEAPQDKEFGAMVDKSESYSFGKLPKRGDGKPALGLQPKPNRADPVAPSMTKEMKVLGPVKEPPMPKLQAPGELTQDGSITKPFDEVWNPGYEPIDIAFKNAKPPSSMGGFQATEGSRPMGSAPGMEMGLPGDSIGMSGGEGVNLTLYYAPWCPHCKRMMPEWNKLEKEHHGKSFMGKILNIFKVNSDEEPEKVKAAGVKGFPEIHMDGEPMPVQSRTKDGILKSLEKKIGLK</sequence>
<evidence type="ECO:0000256" key="1">
    <source>
        <dbReference type="ARBA" id="ARBA00006347"/>
    </source>
</evidence>
<accession>A0A6C0F7G7</accession>
<reference evidence="6" key="1">
    <citation type="journal article" date="2020" name="Nature">
        <title>Giant virus diversity and host interactions through global metagenomics.</title>
        <authorList>
            <person name="Schulz F."/>
            <person name="Roux S."/>
            <person name="Paez-Espino D."/>
            <person name="Jungbluth S."/>
            <person name="Walsh D.A."/>
            <person name="Denef V.J."/>
            <person name="McMahon K.D."/>
            <person name="Konstantinidis K.T."/>
            <person name="Eloe-Fadrosh E.A."/>
            <person name="Kyrpides N.C."/>
            <person name="Woyke T."/>
        </authorList>
    </citation>
    <scope>NUCLEOTIDE SEQUENCE</scope>
    <source>
        <strain evidence="6">GVMAG-S-ERX555967-130</strain>
    </source>
</reference>
<name>A0A6C0F7G7_9ZZZZ</name>
<dbReference type="CDD" id="cd02961">
    <property type="entry name" value="PDI_a_family"/>
    <property type="match status" value="1"/>
</dbReference>
<proteinExistence type="inferred from homology"/>
<keyword evidence="4" id="KW-1133">Transmembrane helix</keyword>
<dbReference type="GO" id="GO:0005783">
    <property type="term" value="C:endoplasmic reticulum"/>
    <property type="evidence" value="ECO:0007669"/>
    <property type="project" value="TreeGrafter"/>
</dbReference>
<dbReference type="InterPro" id="IPR036249">
    <property type="entry name" value="Thioredoxin-like_sf"/>
</dbReference>
<keyword evidence="4" id="KW-0812">Transmembrane</keyword>
<dbReference type="Gene3D" id="3.40.30.10">
    <property type="entry name" value="Glutaredoxin"/>
    <property type="match status" value="1"/>
</dbReference>
<dbReference type="PANTHER" id="PTHR45672">
    <property type="entry name" value="PROTEIN DISULFIDE-ISOMERASE C17H9.14C-RELATED"/>
    <property type="match status" value="1"/>
</dbReference>
<dbReference type="InterPro" id="IPR051063">
    <property type="entry name" value="PDI"/>
</dbReference>
<dbReference type="PROSITE" id="PS00194">
    <property type="entry name" value="THIOREDOXIN_1"/>
    <property type="match status" value="1"/>
</dbReference>
<dbReference type="GO" id="GO:0006457">
    <property type="term" value="P:protein folding"/>
    <property type="evidence" value="ECO:0007669"/>
    <property type="project" value="TreeGrafter"/>
</dbReference>
<dbReference type="EMBL" id="MN738786">
    <property type="protein sequence ID" value="QHT36801.1"/>
    <property type="molecule type" value="Genomic_DNA"/>
</dbReference>
<dbReference type="AlphaFoldDB" id="A0A6C0F7G7"/>
<feature type="transmembrane region" description="Helical" evidence="4">
    <location>
        <begin position="21"/>
        <end position="40"/>
    </location>
</feature>
<comment type="similarity">
    <text evidence="1">Belongs to the protein disulfide isomerase family.</text>
</comment>